<evidence type="ECO:0000256" key="1">
    <source>
        <dbReference type="ARBA" id="ARBA00004328"/>
    </source>
</evidence>
<reference evidence="4 6" key="1">
    <citation type="journal article" date="2007" name="Virus Res.">
        <title>Identification and characterization of Raspberry mottle virus, a novel member of the Closteroviridae.</title>
        <authorList>
            <person name="Tzanetakis I.E."/>
            <person name="Halgren A."/>
            <person name="Mosier N."/>
            <person name="Martin R.R."/>
        </authorList>
    </citation>
    <scope>NUCLEOTIDE SEQUENCE [LARGE SCALE GENOMIC DNA]</scope>
    <source>
        <strain evidence="4">HCRL Glen Clova</strain>
    </source>
</reference>
<dbReference type="EMBL" id="MT156350">
    <property type="protein sequence ID" value="QRG29096.1"/>
    <property type="molecule type" value="Genomic_RNA"/>
</dbReference>
<name>A0MBX0_9CLOS</name>
<keyword evidence="3" id="KW-0946">Virion</keyword>
<evidence type="ECO:0000256" key="3">
    <source>
        <dbReference type="ARBA" id="ARBA00022844"/>
    </source>
</evidence>
<evidence type="ECO:0000313" key="5">
    <source>
        <dbReference type="EMBL" id="QRG29096.1"/>
    </source>
</evidence>
<sequence>MAEFTIADLKEINVADNTTLSEEVEAKITKPLLAKIETANPGFDDKGAKLLVGMILYRLALRTTSPNATFNAHDVTTYKVDGKSVKFDDEMVFGYIANHEAIPPGIKNPLRAWGRALDQKYLKFIRPLKTTLDFNQRCNKIGLPVGYEYLCADFLTGAGLDNQEAAILNLGRAEALKKEVGDTGHSITSIKQLGRFST</sequence>
<dbReference type="GO" id="GO:0019028">
    <property type="term" value="C:viral capsid"/>
    <property type="evidence" value="ECO:0007669"/>
    <property type="project" value="UniProtKB-KW"/>
</dbReference>
<dbReference type="Pfam" id="PF01785">
    <property type="entry name" value="Closter_coat"/>
    <property type="match status" value="1"/>
</dbReference>
<dbReference type="EMBL" id="DQ357218">
    <property type="protein sequence ID" value="ABC87281.1"/>
    <property type="molecule type" value="Genomic_RNA"/>
</dbReference>
<keyword evidence="6" id="KW-1185">Reference proteome</keyword>
<comment type="subcellular location">
    <subcellularLocation>
        <location evidence="1">Virion</location>
    </subcellularLocation>
</comment>
<evidence type="ECO:0000256" key="2">
    <source>
        <dbReference type="ARBA" id="ARBA00022561"/>
    </source>
</evidence>
<keyword evidence="2" id="KW-0167">Capsid protein</keyword>
<accession>A0MBX0</accession>
<dbReference type="GeneID" id="5076641"/>
<dbReference type="InterPro" id="IPR002679">
    <property type="entry name" value="Closter_coat"/>
</dbReference>
<organism evidence="4 6">
    <name type="scientific">Raspberry leaf mottle virus</name>
    <dbReference type="NCBI Taxonomy" id="326941"/>
    <lineage>
        <taxon>Viruses</taxon>
        <taxon>Riboviria</taxon>
        <taxon>Orthornavirae</taxon>
        <taxon>Kitrinoviricota</taxon>
        <taxon>Alsuviricetes</taxon>
        <taxon>Martellivirales</taxon>
        <taxon>Closteroviridae</taxon>
        <taxon>Closterovirus</taxon>
        <taxon>Closterovirus macularubi</taxon>
    </lineage>
</organism>
<dbReference type="Proteomes" id="UP000202496">
    <property type="component" value="Segment"/>
</dbReference>
<reference evidence="5" key="2">
    <citation type="submission" date="2020-03" db="EMBL/GenBank/DDBJ databases">
        <title>First Report of Black raspberry necrosis virus and Raspberry leaf mottle virus in Bosnia and Herzegovina.</title>
        <authorList>
            <person name="Radulovic M."/>
        </authorList>
    </citation>
    <scope>NUCLEOTIDE SEQUENCE</scope>
    <source>
        <strain evidence="5">RMG</strain>
    </source>
</reference>
<evidence type="ECO:0000313" key="4">
    <source>
        <dbReference type="EMBL" id="ABC87281.1"/>
    </source>
</evidence>
<evidence type="ECO:0000313" key="6">
    <source>
        <dbReference type="Proteomes" id="UP000202496"/>
    </source>
</evidence>
<dbReference type="KEGG" id="vg:5076641"/>
<protein>
    <submittedName>
        <fullName evidence="4">CP</fullName>
    </submittedName>
</protein>
<proteinExistence type="predicted"/>
<dbReference type="RefSeq" id="YP_874191.1">
    <property type="nucleotide sequence ID" value="NC_008585.1"/>
</dbReference>
<dbReference type="OrthoDB" id="26775at10239"/>